<dbReference type="OMA" id="KDGCICA"/>
<dbReference type="GO" id="GO:1901750">
    <property type="term" value="P:leukotriene D4 biosynthetic process"/>
    <property type="evidence" value="ECO:0007669"/>
    <property type="project" value="TreeGrafter"/>
</dbReference>
<dbReference type="STRING" id="8010.ENSELUP00000024221"/>
<dbReference type="GO" id="GO:0002951">
    <property type="term" value="F:leukotriene-C(4) hydrolase"/>
    <property type="evidence" value="ECO:0007669"/>
    <property type="project" value="TreeGrafter"/>
</dbReference>
<feature type="binding site" evidence="3">
    <location>
        <position position="421"/>
    </location>
    <ligand>
        <name>L-glutamate</name>
        <dbReference type="ChEBI" id="CHEBI:29985"/>
    </ligand>
</feature>
<keyword evidence="4" id="KW-0472">Membrane</keyword>
<organism evidence="5 6">
    <name type="scientific">Esox lucius</name>
    <name type="common">Northern pike</name>
    <dbReference type="NCBI Taxonomy" id="8010"/>
    <lineage>
        <taxon>Eukaryota</taxon>
        <taxon>Metazoa</taxon>
        <taxon>Chordata</taxon>
        <taxon>Craniata</taxon>
        <taxon>Vertebrata</taxon>
        <taxon>Euteleostomi</taxon>
        <taxon>Actinopterygii</taxon>
        <taxon>Neopterygii</taxon>
        <taxon>Teleostei</taxon>
        <taxon>Protacanthopterygii</taxon>
        <taxon>Esociformes</taxon>
        <taxon>Esocidae</taxon>
        <taxon>Esox</taxon>
    </lineage>
</organism>
<accession>A0A3P8Z5X0</accession>
<dbReference type="EC" id="2.3.2.2" evidence="4"/>
<comment type="catalytic activity">
    <reaction evidence="4">
        <text>glutathione + H2O = L-cysteinylglycine + L-glutamate</text>
        <dbReference type="Rhea" id="RHEA:28807"/>
        <dbReference type="ChEBI" id="CHEBI:15377"/>
        <dbReference type="ChEBI" id="CHEBI:29985"/>
        <dbReference type="ChEBI" id="CHEBI:57925"/>
        <dbReference type="ChEBI" id="CHEBI:61694"/>
        <dbReference type="EC" id="3.4.19.13"/>
    </reaction>
</comment>
<reference evidence="6" key="1">
    <citation type="journal article" date="2014" name="PLoS ONE">
        <title>The genome and linkage map of the northern pike (Esox lucius): conserved synteny revealed between the salmonid sister group and the Neoteleostei.</title>
        <authorList>
            <person name="Rondeau E.B."/>
            <person name="Minkley D.R."/>
            <person name="Leong J.S."/>
            <person name="Messmer A.M."/>
            <person name="Jantzen J.R."/>
            <person name="von Schalburg K.R."/>
            <person name="Lemon C."/>
            <person name="Bird N.H."/>
            <person name="Koop B.F."/>
        </authorList>
    </citation>
    <scope>NUCLEOTIDE SEQUENCE</scope>
</reference>
<proteinExistence type="inferred from homology"/>
<keyword evidence="4" id="KW-0378">Hydrolase</keyword>
<evidence type="ECO:0000313" key="5">
    <source>
        <dbReference type="Ensembl" id="ENSELUP00000024221.2"/>
    </source>
</evidence>
<dbReference type="GeneID" id="105024856"/>
<dbReference type="Pfam" id="PF01019">
    <property type="entry name" value="G_glu_transpept"/>
    <property type="match status" value="1"/>
</dbReference>
<evidence type="ECO:0000256" key="2">
    <source>
        <dbReference type="PIRSR" id="PIRSR600101-1"/>
    </source>
</evidence>
<sequence length="552" mass="60441">MARSKARIYTCIALTLLSTIGIIIVCTRFIRQDCPKGLFKSAAVAADSETCSKVGRDILQRGGSAVDGAIAALLCTSVVNPQSMGIGGGSIFTVMDSSGKVKIINSRESVPQEFNPDLLSRCTQINQDVTGSQWIGVPGEIRGYEQAHRLFGKLPWASLFNPTIKLAREGIPVPEILSRFFQVLNKSETLPIRKLFLGKDGKLLKVGDVMKFEKLADTLEIIANHGADAFYTGKVAEDLINDIKEAGGKLNMKDLESFKVKVTDAWTIPLGEYQMHFPPPPSGGPILAFILNIMKEYSLNSASLMGEQKTLTYQRYIEACKFSNGLRKYIRDPHFNSEAGALKVIEQQFADHFRAMISSDKTHDAQYYNITPYLDTMGTTHVSVLAEDGSAVTVTSTINHMFGSRVFSPKTGVILNNELSDFCGKAEHIVTGEQPPSSMSPIVLRSKYKTLVMGASGGSMITTGIALTLVNHLWFGKSLEDAISAPVVYVDPKNILKFEPNFDQTVVKDLKALGHRVEVPLYFYNVVNAVEKDNSCIRAVSDARKMGKAAGY</sequence>
<dbReference type="GO" id="GO:0005886">
    <property type="term" value="C:plasma membrane"/>
    <property type="evidence" value="ECO:0007669"/>
    <property type="project" value="TreeGrafter"/>
</dbReference>
<dbReference type="PANTHER" id="PTHR11686:SF19">
    <property type="entry name" value="GLUTATHIONE HYDROLASE 5 PROENZYME"/>
    <property type="match status" value="1"/>
</dbReference>
<dbReference type="Bgee" id="ENSELUG00000023066">
    <property type="expression patterns" value="Expressed in ovary and 10 other cell types or tissues"/>
</dbReference>
<feature type="binding site" evidence="3">
    <location>
        <position position="107"/>
    </location>
    <ligand>
        <name>L-glutamate</name>
        <dbReference type="ChEBI" id="CHEBI:29985"/>
    </ligand>
</feature>
<comment type="catalytic activity">
    <reaction evidence="4">
        <text>an N-terminal (5-L-glutamyl)-[peptide] + an alpha-amino acid = 5-L-glutamyl amino acid + an N-terminal L-alpha-aminoacyl-[peptide]</text>
        <dbReference type="Rhea" id="RHEA:23904"/>
        <dbReference type="Rhea" id="RHEA-COMP:9780"/>
        <dbReference type="Rhea" id="RHEA-COMP:9795"/>
        <dbReference type="ChEBI" id="CHEBI:77644"/>
        <dbReference type="ChEBI" id="CHEBI:78597"/>
        <dbReference type="ChEBI" id="CHEBI:78599"/>
        <dbReference type="ChEBI" id="CHEBI:78608"/>
        <dbReference type="EC" id="2.3.2.2"/>
    </reaction>
</comment>
<dbReference type="AlphaFoldDB" id="A0A3P8Z5X0"/>
<dbReference type="Ensembl" id="ENSELUT00000043031.3">
    <property type="protein sequence ID" value="ENSELUP00000024221.2"/>
    <property type="gene ID" value="ENSELUG00000023066.3"/>
</dbReference>
<keyword evidence="6" id="KW-1185">Reference proteome</keyword>
<dbReference type="Proteomes" id="UP000265140">
    <property type="component" value="Chromosome 13"/>
</dbReference>
<name>A0A3P8Z5X0_ESOLU</name>
<evidence type="ECO:0000256" key="3">
    <source>
        <dbReference type="PIRSR" id="PIRSR600101-2"/>
    </source>
</evidence>
<dbReference type="InParanoid" id="A0A3P8Z5X0"/>
<comment type="pathway">
    <text evidence="4">Sulfur metabolism; glutathione metabolism.</text>
</comment>
<comment type="catalytic activity">
    <reaction evidence="4">
        <text>an S-substituted glutathione + H2O = an S-substituted L-cysteinylglycine + L-glutamate</text>
        <dbReference type="Rhea" id="RHEA:59468"/>
        <dbReference type="ChEBI" id="CHEBI:15377"/>
        <dbReference type="ChEBI" id="CHEBI:29985"/>
        <dbReference type="ChEBI" id="CHEBI:90779"/>
        <dbReference type="ChEBI" id="CHEBI:143103"/>
        <dbReference type="EC" id="3.4.19.13"/>
    </reaction>
</comment>
<dbReference type="GeneTree" id="ENSGT00940000155794"/>
<keyword evidence="4" id="KW-0812">Transmembrane</keyword>
<comment type="subcellular location">
    <subcellularLocation>
        <location evidence="4">Membrane</location>
        <topology evidence="4">Single-pass type II membrane protein</topology>
    </subcellularLocation>
</comment>
<comment type="similarity">
    <text evidence="1">Belongs to the gamma-glutamyltransferase family.</text>
</comment>
<reference evidence="5" key="2">
    <citation type="submission" date="2020-02" db="EMBL/GenBank/DDBJ databases">
        <title>Esox lucius (northern pike) genome, fEsoLuc1, primary haplotype.</title>
        <authorList>
            <person name="Myers G."/>
            <person name="Karagic N."/>
            <person name="Meyer A."/>
            <person name="Pippel M."/>
            <person name="Reichard M."/>
            <person name="Winkler S."/>
            <person name="Tracey A."/>
            <person name="Sims Y."/>
            <person name="Howe K."/>
            <person name="Rhie A."/>
            <person name="Formenti G."/>
            <person name="Durbin R."/>
            <person name="Fedrigo O."/>
            <person name="Jarvis E.D."/>
        </authorList>
    </citation>
    <scope>NUCLEOTIDE SEQUENCE [LARGE SCALE GENOMIC DNA]</scope>
</reference>
<dbReference type="GO" id="GO:0036374">
    <property type="term" value="F:glutathione hydrolase activity"/>
    <property type="evidence" value="ECO:0007669"/>
    <property type="project" value="UniProtKB-UniRule"/>
</dbReference>
<evidence type="ECO:0000256" key="1">
    <source>
        <dbReference type="ARBA" id="ARBA00009381"/>
    </source>
</evidence>
<evidence type="ECO:0000256" key="4">
    <source>
        <dbReference type="RuleBase" id="RU368068"/>
    </source>
</evidence>
<reference evidence="5" key="3">
    <citation type="submission" date="2025-08" db="UniProtKB">
        <authorList>
            <consortium name="Ensembl"/>
        </authorList>
    </citation>
    <scope>IDENTIFICATION</scope>
</reference>
<dbReference type="EC" id="3.4.19.13" evidence="4"/>
<dbReference type="PRINTS" id="PR01210">
    <property type="entry name" value="GGTRANSPTASE"/>
</dbReference>
<dbReference type="FunFam" id="3.60.20.40:FF:000011">
    <property type="entry name" value="Gamma-glutamyltransferase 5a"/>
    <property type="match status" value="1"/>
</dbReference>
<dbReference type="InterPro" id="IPR043138">
    <property type="entry name" value="GGT_lsub"/>
</dbReference>
<dbReference type="InterPro" id="IPR029055">
    <property type="entry name" value="Ntn_hydrolases_N"/>
</dbReference>
<dbReference type="InterPro" id="IPR043137">
    <property type="entry name" value="GGT_ssub_C"/>
</dbReference>
<dbReference type="OrthoDB" id="1081007at2759"/>
<keyword evidence="4" id="KW-0012">Acyltransferase</keyword>
<feature type="active site" description="Nucleophile" evidence="2">
    <location>
        <position position="379"/>
    </location>
</feature>
<feature type="binding site" evidence="3">
    <location>
        <begin position="437"/>
        <end position="438"/>
    </location>
    <ligand>
        <name>L-glutamate</name>
        <dbReference type="ChEBI" id="CHEBI:29985"/>
    </ligand>
</feature>
<dbReference type="GO" id="GO:0103068">
    <property type="term" value="F:leukotriene C4 gamma-glutamyl transferase activity"/>
    <property type="evidence" value="ECO:0007669"/>
    <property type="project" value="UniProtKB-EC"/>
</dbReference>
<dbReference type="InterPro" id="IPR000101">
    <property type="entry name" value="GGT_peptidase"/>
</dbReference>
<dbReference type="KEGG" id="els:105024856"/>
<feature type="binding site" evidence="3">
    <location>
        <begin position="397"/>
        <end position="399"/>
    </location>
    <ligand>
        <name>L-glutamate</name>
        <dbReference type="ChEBI" id="CHEBI:29985"/>
    </ligand>
</feature>
<reference evidence="5" key="4">
    <citation type="submission" date="2025-09" db="UniProtKB">
        <authorList>
            <consortium name="Ensembl"/>
        </authorList>
    </citation>
    <scope>IDENTIFICATION</scope>
</reference>
<dbReference type="PANTHER" id="PTHR11686">
    <property type="entry name" value="GAMMA GLUTAMYL TRANSPEPTIDASE"/>
    <property type="match status" value="1"/>
</dbReference>
<feature type="binding site" evidence="3">
    <location>
        <position position="458"/>
    </location>
    <ligand>
        <name>L-glutamate</name>
        <dbReference type="ChEBI" id="CHEBI:29985"/>
    </ligand>
</feature>
<feature type="transmembrane region" description="Helical" evidence="4">
    <location>
        <begin position="7"/>
        <end position="30"/>
    </location>
</feature>
<dbReference type="GO" id="GO:0006954">
    <property type="term" value="P:inflammatory response"/>
    <property type="evidence" value="ECO:0007669"/>
    <property type="project" value="TreeGrafter"/>
</dbReference>
<evidence type="ECO:0000313" key="6">
    <source>
        <dbReference type="Proteomes" id="UP000265140"/>
    </source>
</evidence>
<keyword evidence="4" id="KW-1133">Transmembrane helix</keyword>
<dbReference type="PROSITE" id="PS00462">
    <property type="entry name" value="G_GLU_TRANSPEPTIDASE"/>
    <property type="match status" value="1"/>
</dbReference>
<dbReference type="GO" id="GO:0006751">
    <property type="term" value="P:glutathione catabolic process"/>
    <property type="evidence" value="ECO:0007669"/>
    <property type="project" value="UniProtKB-UniRule"/>
</dbReference>
<dbReference type="CTD" id="569734"/>
<dbReference type="RefSeq" id="XP_010893410.2">
    <property type="nucleotide sequence ID" value="XM_010895108.4"/>
</dbReference>
<dbReference type="SUPFAM" id="SSF56235">
    <property type="entry name" value="N-terminal nucleophile aminohydrolases (Ntn hydrolases)"/>
    <property type="match status" value="1"/>
</dbReference>
<dbReference type="Gene3D" id="1.10.246.130">
    <property type="match status" value="1"/>
</dbReference>
<comment type="function">
    <text evidence="4">Cleaves the gamma-glutamyl peptide bond of glutathione and glutathione conjugates.</text>
</comment>
<dbReference type="FunCoup" id="A0A3P8Z5X0">
    <property type="interactions" value="29"/>
</dbReference>
<dbReference type="FunFam" id="1.10.246.130:FF:000001">
    <property type="entry name" value="Gamma-glutamyltransferase 5 isoform 1"/>
    <property type="match status" value="1"/>
</dbReference>
<keyword evidence="4" id="KW-0808">Transferase</keyword>
<dbReference type="InterPro" id="IPR055262">
    <property type="entry name" value="GGT_CS"/>
</dbReference>
<dbReference type="Gene3D" id="3.60.20.40">
    <property type="match status" value="1"/>
</dbReference>
<dbReference type="UniPathway" id="UPA00204"/>
<protein>
    <recommendedName>
        <fullName evidence="4">Glutathione hydrolase</fullName>
        <ecNumber evidence="4">2.3.2.2</ecNumber>
        <ecNumber evidence="4">3.4.19.13</ecNumber>
    </recommendedName>
    <alternativeName>
        <fullName evidence="4">Gamma-glutamyltransferase</fullName>
    </alternativeName>
    <alternativeName>
        <fullName evidence="4">Gamma-glutamyltranspeptidase</fullName>
    </alternativeName>
</protein>